<protein>
    <submittedName>
        <fullName evidence="1">Uncharacterized protein</fullName>
    </submittedName>
</protein>
<evidence type="ECO:0000313" key="1">
    <source>
        <dbReference type="EMBL" id="MED6237624.1"/>
    </source>
</evidence>
<name>A0ABU7AJI0_9TELE</name>
<dbReference type="Proteomes" id="UP001345963">
    <property type="component" value="Unassembled WGS sequence"/>
</dbReference>
<organism evidence="1 2">
    <name type="scientific">Ataeniobius toweri</name>
    <dbReference type="NCBI Taxonomy" id="208326"/>
    <lineage>
        <taxon>Eukaryota</taxon>
        <taxon>Metazoa</taxon>
        <taxon>Chordata</taxon>
        <taxon>Craniata</taxon>
        <taxon>Vertebrata</taxon>
        <taxon>Euteleostomi</taxon>
        <taxon>Actinopterygii</taxon>
        <taxon>Neopterygii</taxon>
        <taxon>Teleostei</taxon>
        <taxon>Neoteleostei</taxon>
        <taxon>Acanthomorphata</taxon>
        <taxon>Ovalentaria</taxon>
        <taxon>Atherinomorphae</taxon>
        <taxon>Cyprinodontiformes</taxon>
        <taxon>Goodeidae</taxon>
        <taxon>Ataeniobius</taxon>
    </lineage>
</organism>
<comment type="caution">
    <text evidence="1">The sequence shown here is derived from an EMBL/GenBank/DDBJ whole genome shotgun (WGS) entry which is preliminary data.</text>
</comment>
<evidence type="ECO:0000313" key="2">
    <source>
        <dbReference type="Proteomes" id="UP001345963"/>
    </source>
</evidence>
<dbReference type="EMBL" id="JAHUTI010017493">
    <property type="protein sequence ID" value="MED6237624.1"/>
    <property type="molecule type" value="Genomic_DNA"/>
</dbReference>
<sequence length="141" mass="15058">MHLRGFIGSAIKQHSKSNYCGGEWTIKISSSECLNVQHDNVLLDTSLGVGAGAGGVGPCFPSVLGARSMSLARRMHMCLPPLLELGKPGCLLGSAIWMSLTVPNPRRSQLLRRAFCLPVLPSPSSDTSLHPLHYTTTHVGP</sequence>
<keyword evidence="2" id="KW-1185">Reference proteome</keyword>
<gene>
    <name evidence="1" type="ORF">ATANTOWER_029524</name>
</gene>
<proteinExistence type="predicted"/>
<reference evidence="1 2" key="1">
    <citation type="submission" date="2021-07" db="EMBL/GenBank/DDBJ databases">
        <authorList>
            <person name="Palmer J.M."/>
        </authorList>
    </citation>
    <scope>NUCLEOTIDE SEQUENCE [LARGE SCALE GENOMIC DNA]</scope>
    <source>
        <strain evidence="1 2">AT_MEX2019</strain>
        <tissue evidence="1">Muscle</tissue>
    </source>
</reference>
<accession>A0ABU7AJI0</accession>